<dbReference type="EMBL" id="GGEC01011157">
    <property type="protein sequence ID" value="MBW91640.1"/>
    <property type="molecule type" value="Transcribed_RNA"/>
</dbReference>
<reference evidence="1" key="1">
    <citation type="submission" date="2018-02" db="EMBL/GenBank/DDBJ databases">
        <title>Rhizophora mucronata_Transcriptome.</title>
        <authorList>
            <person name="Meera S.P."/>
            <person name="Sreeshan A."/>
            <person name="Augustine A."/>
        </authorList>
    </citation>
    <scope>NUCLEOTIDE SEQUENCE</scope>
    <source>
        <tissue evidence="1">Leaf</tissue>
    </source>
</reference>
<organism evidence="1">
    <name type="scientific">Rhizophora mucronata</name>
    <name type="common">Asiatic mangrove</name>
    <dbReference type="NCBI Taxonomy" id="61149"/>
    <lineage>
        <taxon>Eukaryota</taxon>
        <taxon>Viridiplantae</taxon>
        <taxon>Streptophyta</taxon>
        <taxon>Embryophyta</taxon>
        <taxon>Tracheophyta</taxon>
        <taxon>Spermatophyta</taxon>
        <taxon>Magnoliopsida</taxon>
        <taxon>eudicotyledons</taxon>
        <taxon>Gunneridae</taxon>
        <taxon>Pentapetalae</taxon>
        <taxon>rosids</taxon>
        <taxon>fabids</taxon>
        <taxon>Malpighiales</taxon>
        <taxon>Rhizophoraceae</taxon>
        <taxon>Rhizophora</taxon>
    </lineage>
</organism>
<proteinExistence type="predicted"/>
<protein>
    <submittedName>
        <fullName evidence="1">Uncharacterized protein LOC105131833 isoform X2</fullName>
    </submittedName>
</protein>
<dbReference type="AlphaFoldDB" id="A0A2P2JDT9"/>
<evidence type="ECO:0000313" key="1">
    <source>
        <dbReference type="EMBL" id="MBW91640.1"/>
    </source>
</evidence>
<accession>A0A2P2JDT9</accession>
<name>A0A2P2JDT9_RHIMU</name>
<sequence length="84" mass="9326">MSNPILTSFAVKIEEHLGSSVTSQMHIFVLMKKNEKPRQANPPSVSKQPFPSYSFPNHQIIPEQPQSNLVKVKGRIVGSLIGTQ</sequence>